<dbReference type="SUPFAM" id="SSF56994">
    <property type="entry name" value="Insulin-like"/>
    <property type="match status" value="1"/>
</dbReference>
<dbReference type="KEGG" id="crq:GCK72_004105"/>
<evidence type="ECO:0000256" key="3">
    <source>
        <dbReference type="ARBA" id="ARBA00022525"/>
    </source>
</evidence>
<dbReference type="AlphaFoldDB" id="A0A6A5H8U5"/>
<dbReference type="PROSITE" id="PS00262">
    <property type="entry name" value="INSULIN"/>
    <property type="match status" value="1"/>
</dbReference>
<dbReference type="InterPro" id="IPR036438">
    <property type="entry name" value="Insulin-like_sf"/>
</dbReference>
<dbReference type="Pfam" id="PF03488">
    <property type="entry name" value="Ins_beta"/>
    <property type="match status" value="1"/>
</dbReference>
<dbReference type="CTD" id="9823712"/>
<dbReference type="PANTHER" id="PTHR33893">
    <property type="entry name" value="INSULIN RELATED-RELATED-RELATED"/>
    <property type="match status" value="1"/>
</dbReference>
<comment type="subcellular location">
    <subcellularLocation>
        <location evidence="1">Secreted</location>
    </subcellularLocation>
</comment>
<evidence type="ECO:0000313" key="7">
    <source>
        <dbReference type="EMBL" id="KAF1764158.1"/>
    </source>
</evidence>
<evidence type="ECO:0000256" key="2">
    <source>
        <dbReference type="ARBA" id="ARBA00009034"/>
    </source>
</evidence>
<dbReference type="Proteomes" id="UP000483820">
    <property type="component" value="Chromosome II"/>
</dbReference>
<keyword evidence="5" id="KW-1015">Disulfide bond</keyword>
<organism evidence="7 8">
    <name type="scientific">Caenorhabditis remanei</name>
    <name type="common">Caenorhabditis vulgaris</name>
    <dbReference type="NCBI Taxonomy" id="31234"/>
    <lineage>
        <taxon>Eukaryota</taxon>
        <taxon>Metazoa</taxon>
        <taxon>Ecdysozoa</taxon>
        <taxon>Nematoda</taxon>
        <taxon>Chromadorea</taxon>
        <taxon>Rhabditida</taxon>
        <taxon>Rhabditina</taxon>
        <taxon>Rhabditomorpha</taxon>
        <taxon>Rhabditoidea</taxon>
        <taxon>Rhabditidae</taxon>
        <taxon>Peloderinae</taxon>
        <taxon>Caenorhabditis</taxon>
    </lineage>
</organism>
<dbReference type="InterPro" id="IPR003235">
    <property type="entry name" value="Nem_insulin-like_b-type"/>
</dbReference>
<evidence type="ECO:0000256" key="6">
    <source>
        <dbReference type="SAM" id="SignalP"/>
    </source>
</evidence>
<keyword evidence="4 6" id="KW-0732">Signal</keyword>
<proteinExistence type="inferred from homology"/>
<dbReference type="InterPro" id="IPR022353">
    <property type="entry name" value="Insulin_CS"/>
</dbReference>
<reference evidence="7 8" key="1">
    <citation type="submission" date="2019-12" db="EMBL/GenBank/DDBJ databases">
        <title>Chromosome-level assembly of the Caenorhabditis remanei genome.</title>
        <authorList>
            <person name="Teterina A.A."/>
            <person name="Willis J.H."/>
            <person name="Phillips P.C."/>
        </authorList>
    </citation>
    <scope>NUCLEOTIDE SEQUENCE [LARGE SCALE GENOMIC DNA]</scope>
    <source>
        <strain evidence="7 8">PX506</strain>
        <tissue evidence="7">Whole organism</tissue>
    </source>
</reference>
<comment type="similarity">
    <text evidence="2">Belongs to the insulin family.</text>
</comment>
<comment type="caution">
    <text evidence="7">The sequence shown here is derived from an EMBL/GenBank/DDBJ whole genome shotgun (WGS) entry which is preliminary data.</text>
</comment>
<evidence type="ECO:0000256" key="1">
    <source>
        <dbReference type="ARBA" id="ARBA00004613"/>
    </source>
</evidence>
<dbReference type="InterPro" id="IPR052335">
    <property type="entry name" value="Insulin-like_regulatory"/>
</dbReference>
<dbReference type="GO" id="GO:0005576">
    <property type="term" value="C:extracellular region"/>
    <property type="evidence" value="ECO:0007669"/>
    <property type="project" value="UniProtKB-SubCell"/>
</dbReference>
<dbReference type="RefSeq" id="XP_003090865.2">
    <property type="nucleotide sequence ID" value="XM_003090817.2"/>
</dbReference>
<protein>
    <submittedName>
        <fullName evidence="7">Uncharacterized protein</fullName>
    </submittedName>
</protein>
<evidence type="ECO:0000313" key="8">
    <source>
        <dbReference type="Proteomes" id="UP000483820"/>
    </source>
</evidence>
<dbReference type="Gene3D" id="1.10.100.10">
    <property type="entry name" value="Insulin-like"/>
    <property type="match status" value="1"/>
</dbReference>
<sequence>MLRFPILLCLLASICLCSAHHNRNFDQLEYALGQDTKALSRPRRVPAPEETRYCRKRMLTYIFSICEKTCDSKNGKDIATECCGKQCSPEFVRLHCCPSTV</sequence>
<gene>
    <name evidence="7" type="ORF">GCK72_004105</name>
</gene>
<dbReference type="GeneID" id="9823712"/>
<dbReference type="EMBL" id="WUAV01000002">
    <property type="protein sequence ID" value="KAF1764158.1"/>
    <property type="molecule type" value="Genomic_DNA"/>
</dbReference>
<name>A0A6A5H8U5_CAERE</name>
<keyword evidence="3" id="KW-0964">Secreted</keyword>
<feature type="chain" id="PRO_5025645521" evidence="6">
    <location>
        <begin position="20"/>
        <end position="101"/>
    </location>
</feature>
<evidence type="ECO:0000256" key="5">
    <source>
        <dbReference type="ARBA" id="ARBA00023157"/>
    </source>
</evidence>
<accession>A0A6A5H8U5</accession>
<evidence type="ECO:0000256" key="4">
    <source>
        <dbReference type="ARBA" id="ARBA00022729"/>
    </source>
</evidence>
<dbReference type="GO" id="GO:0005179">
    <property type="term" value="F:hormone activity"/>
    <property type="evidence" value="ECO:0007669"/>
    <property type="project" value="InterPro"/>
</dbReference>
<feature type="signal peptide" evidence="6">
    <location>
        <begin position="1"/>
        <end position="19"/>
    </location>
</feature>